<comment type="caution">
    <text evidence="1">The sequence shown here is derived from an EMBL/GenBank/DDBJ whole genome shotgun (WGS) entry which is preliminary data.</text>
</comment>
<name>A0A2T2XVG7_9ENTR</name>
<dbReference type="Pfam" id="PF07128">
    <property type="entry name" value="DUF1380"/>
    <property type="match status" value="1"/>
</dbReference>
<organism evidence="1 2">
    <name type="scientific">Kluyvera genomosp. 2</name>
    <dbReference type="NCBI Taxonomy" id="2774054"/>
    <lineage>
        <taxon>Bacteria</taxon>
        <taxon>Pseudomonadati</taxon>
        <taxon>Pseudomonadota</taxon>
        <taxon>Gammaproteobacteria</taxon>
        <taxon>Enterobacterales</taxon>
        <taxon>Enterobacteriaceae</taxon>
        <taxon>Kluyvera</taxon>
    </lineage>
</organism>
<accession>A0A2T2XVG7</accession>
<dbReference type="Proteomes" id="UP000240892">
    <property type="component" value="Unassembled WGS sequence"/>
</dbReference>
<dbReference type="EMBL" id="PYHO01000040">
    <property type="protein sequence ID" value="PSR44241.1"/>
    <property type="molecule type" value="Genomic_DNA"/>
</dbReference>
<protein>
    <recommendedName>
        <fullName evidence="3">DUF1380 domain-containing protein</fullName>
    </recommendedName>
</protein>
<evidence type="ECO:0008006" key="3">
    <source>
        <dbReference type="Google" id="ProtNLM"/>
    </source>
</evidence>
<proteinExistence type="predicted"/>
<evidence type="ECO:0000313" key="1">
    <source>
        <dbReference type="EMBL" id="PSR44241.1"/>
    </source>
</evidence>
<gene>
    <name evidence="1" type="ORF">C8256_24360</name>
</gene>
<dbReference type="AlphaFoldDB" id="A0A2T2XVG7"/>
<dbReference type="InterPro" id="IPR009811">
    <property type="entry name" value="DUF1380"/>
</dbReference>
<keyword evidence="2" id="KW-1185">Reference proteome</keyword>
<sequence length="138" mass="15875">MYGTRENLCLELERMFTHDEPLALLIWTEEGVYTACREERPADSEISLIMKNIGETAMDEYRRNGITNESVMKMLTHHRESERRQICVPAMLLSRVLALYESELEHRIGEAWEVGRGTPESVQNALNDVHSLKDLLAA</sequence>
<evidence type="ECO:0000313" key="2">
    <source>
        <dbReference type="Proteomes" id="UP000240892"/>
    </source>
</evidence>
<dbReference type="RefSeq" id="WP_106930955.1">
    <property type="nucleotide sequence ID" value="NZ_CABMMU010000040.1"/>
</dbReference>
<reference evidence="1 2" key="1">
    <citation type="submission" date="2018-03" db="EMBL/GenBank/DDBJ databases">
        <title>First report of an OXA-48+CTX-M-M-producing Kluyvera ascorbata clone recovered from patients admitted in a University Hospital in Madrid, Spain.</title>
        <authorList>
            <person name="Hernandez-Garcia M."/>
            <person name="Leon-Sampedro R."/>
            <person name="Perez-Viso B."/>
            <person name="Morosini M.I."/>
            <person name="Lopez-Fresnena N."/>
            <person name="Coque T.M."/>
            <person name="Bonten M."/>
            <person name="Malhotra-Kumar S."/>
            <person name="Ruiz-Garbajosa P."/>
            <person name="Canton R."/>
        </authorList>
    </citation>
    <scope>NUCLEOTIDE SEQUENCE [LARGE SCALE GENOMIC DNA]</scope>
    <source>
        <strain evidence="1 2">KA2</strain>
    </source>
</reference>